<evidence type="ECO:0000313" key="1">
    <source>
        <dbReference type="EMBL" id="CAJ2641528.1"/>
    </source>
</evidence>
<accession>A0ACB0JCY4</accession>
<name>A0ACB0JCY4_TRIPR</name>
<comment type="caution">
    <text evidence="1">The sequence shown here is derived from an EMBL/GenBank/DDBJ whole genome shotgun (WGS) entry which is preliminary data.</text>
</comment>
<dbReference type="EMBL" id="CASHSV030000024">
    <property type="protein sequence ID" value="CAJ2641528.1"/>
    <property type="molecule type" value="Genomic_DNA"/>
</dbReference>
<organism evidence="1 2">
    <name type="scientific">Trifolium pratense</name>
    <name type="common">Red clover</name>
    <dbReference type="NCBI Taxonomy" id="57577"/>
    <lineage>
        <taxon>Eukaryota</taxon>
        <taxon>Viridiplantae</taxon>
        <taxon>Streptophyta</taxon>
        <taxon>Embryophyta</taxon>
        <taxon>Tracheophyta</taxon>
        <taxon>Spermatophyta</taxon>
        <taxon>Magnoliopsida</taxon>
        <taxon>eudicotyledons</taxon>
        <taxon>Gunneridae</taxon>
        <taxon>Pentapetalae</taxon>
        <taxon>rosids</taxon>
        <taxon>fabids</taxon>
        <taxon>Fabales</taxon>
        <taxon>Fabaceae</taxon>
        <taxon>Papilionoideae</taxon>
        <taxon>50 kb inversion clade</taxon>
        <taxon>NPAAA clade</taxon>
        <taxon>Hologalegina</taxon>
        <taxon>IRL clade</taxon>
        <taxon>Trifolieae</taxon>
        <taxon>Trifolium</taxon>
    </lineage>
</organism>
<evidence type="ECO:0000313" key="2">
    <source>
        <dbReference type="Proteomes" id="UP001177021"/>
    </source>
</evidence>
<keyword evidence="2" id="KW-1185">Reference proteome</keyword>
<reference evidence="1" key="1">
    <citation type="submission" date="2023-10" db="EMBL/GenBank/DDBJ databases">
        <authorList>
            <person name="Rodriguez Cubillos JULIANA M."/>
            <person name="De Vega J."/>
        </authorList>
    </citation>
    <scope>NUCLEOTIDE SEQUENCE</scope>
</reference>
<sequence length="133" mass="15468">MVEPINPLNPQTASLFWHTYLLPAYPTNFSSARDMQQAKLWTVIVWSIWKHHNLKLWNNVTKMNLQIFARAKHMCIRDDEGRFVLAKTMWSTPICEVDVGEALGLLCAINWVHELQLEGVDFVMDSKKEKLTL</sequence>
<gene>
    <name evidence="1" type="ORF">MILVUS5_LOCUS11167</name>
</gene>
<proteinExistence type="predicted"/>
<dbReference type="Proteomes" id="UP001177021">
    <property type="component" value="Unassembled WGS sequence"/>
</dbReference>
<protein>
    <submittedName>
        <fullName evidence="1">Uncharacterized protein</fullName>
    </submittedName>
</protein>